<dbReference type="InterPro" id="IPR000909">
    <property type="entry name" value="PLipase_C_PInositol-sp_X_dom"/>
</dbReference>
<feature type="domain" description="Phosphatidylinositol-specific phospholipase C X" evidence="1">
    <location>
        <begin position="80"/>
        <end position="243"/>
    </location>
</feature>
<dbReference type="CDD" id="cd08586">
    <property type="entry name" value="PI-PLCc_BcPLC_like"/>
    <property type="match status" value="1"/>
</dbReference>
<dbReference type="GO" id="GO:0008081">
    <property type="term" value="F:phosphoric diester hydrolase activity"/>
    <property type="evidence" value="ECO:0007669"/>
    <property type="project" value="InterPro"/>
</dbReference>
<dbReference type="SMART" id="SM00148">
    <property type="entry name" value="PLCXc"/>
    <property type="match status" value="1"/>
</dbReference>
<keyword evidence="3" id="KW-1185">Reference proteome</keyword>
<dbReference type="AlphaFoldDB" id="A0A9W9DK53"/>
<dbReference type="GO" id="GO:0006629">
    <property type="term" value="P:lipid metabolic process"/>
    <property type="evidence" value="ECO:0007669"/>
    <property type="project" value="InterPro"/>
</dbReference>
<dbReference type="PROSITE" id="PS50007">
    <property type="entry name" value="PIPLC_X_DOMAIN"/>
    <property type="match status" value="1"/>
</dbReference>
<dbReference type="OrthoDB" id="1046782at2759"/>
<dbReference type="PANTHER" id="PTHR13593">
    <property type="match status" value="1"/>
</dbReference>
<dbReference type="InterPro" id="IPR051057">
    <property type="entry name" value="PI-PLC_domain"/>
</dbReference>
<proteinExistence type="predicted"/>
<accession>A0A9W9DK53</accession>
<evidence type="ECO:0000259" key="1">
    <source>
        <dbReference type="SMART" id="SM00148"/>
    </source>
</evidence>
<evidence type="ECO:0000313" key="3">
    <source>
        <dbReference type="Proteomes" id="UP001150266"/>
    </source>
</evidence>
<reference evidence="2" key="1">
    <citation type="submission" date="2022-08" db="EMBL/GenBank/DDBJ databases">
        <title>A Global Phylogenomic Analysis of the Shiitake Genus Lentinula.</title>
        <authorList>
            <consortium name="DOE Joint Genome Institute"/>
            <person name="Sierra-Patev S."/>
            <person name="Min B."/>
            <person name="Naranjo-Ortiz M."/>
            <person name="Looney B."/>
            <person name="Konkel Z."/>
            <person name="Slot J.C."/>
            <person name="Sakamoto Y."/>
            <person name="Steenwyk J.L."/>
            <person name="Rokas A."/>
            <person name="Carro J."/>
            <person name="Camarero S."/>
            <person name="Ferreira P."/>
            <person name="Molpeceres G."/>
            <person name="Ruiz-Duenas F.J."/>
            <person name="Serrano A."/>
            <person name="Henrissat B."/>
            <person name="Drula E."/>
            <person name="Hughes K.W."/>
            <person name="Mata J.L."/>
            <person name="Ishikawa N.K."/>
            <person name="Vargas-Isla R."/>
            <person name="Ushijima S."/>
            <person name="Smith C.A."/>
            <person name="Ahrendt S."/>
            <person name="Andreopoulos W."/>
            <person name="He G."/>
            <person name="Labutti K."/>
            <person name="Lipzen A."/>
            <person name="Ng V."/>
            <person name="Riley R."/>
            <person name="Sandor L."/>
            <person name="Barry K."/>
            <person name="Martinez A.T."/>
            <person name="Xiao Y."/>
            <person name="Gibbons J.G."/>
            <person name="Terashima K."/>
            <person name="Grigoriev I.V."/>
            <person name="Hibbett D.S."/>
        </authorList>
    </citation>
    <scope>NUCLEOTIDE SEQUENCE</scope>
    <source>
        <strain evidence="2">JLM2183</strain>
    </source>
</reference>
<dbReference type="InterPro" id="IPR017946">
    <property type="entry name" value="PLC-like_Pdiesterase_TIM-brl"/>
</dbReference>
<dbReference type="Gene3D" id="3.20.20.190">
    <property type="entry name" value="Phosphatidylinositol (PI) phosphodiesterase"/>
    <property type="match status" value="1"/>
</dbReference>
<organism evidence="2 3">
    <name type="scientific">Lentinula aciculospora</name>
    <dbReference type="NCBI Taxonomy" id="153920"/>
    <lineage>
        <taxon>Eukaryota</taxon>
        <taxon>Fungi</taxon>
        <taxon>Dikarya</taxon>
        <taxon>Basidiomycota</taxon>
        <taxon>Agaricomycotina</taxon>
        <taxon>Agaricomycetes</taxon>
        <taxon>Agaricomycetidae</taxon>
        <taxon>Agaricales</taxon>
        <taxon>Marasmiineae</taxon>
        <taxon>Omphalotaceae</taxon>
        <taxon>Lentinula</taxon>
    </lineage>
</organism>
<name>A0A9W9DK53_9AGAR</name>
<protein>
    <submittedName>
        <fullName evidence="2">PLC-like phosphodiesterase</fullName>
    </submittedName>
</protein>
<evidence type="ECO:0000313" key="2">
    <source>
        <dbReference type="EMBL" id="KAJ4474299.1"/>
    </source>
</evidence>
<dbReference type="EMBL" id="JAOTPV010000016">
    <property type="protein sequence ID" value="KAJ4474299.1"/>
    <property type="molecule type" value="Genomic_DNA"/>
</dbReference>
<dbReference type="PANTHER" id="PTHR13593:SF116">
    <property type="entry name" value="PLC-LIKE PHOSPHODIESTERASE"/>
    <property type="match status" value="1"/>
</dbReference>
<sequence length="404" mass="44771">MVLRKCYWRPRVLFLLTSGVCAGVTFGLVASPSEPVSVQQSLAQAALTEILQRGAPILGFDTGCDPALNATCDWMAKIPDDTELVHMSIPGTHDSSTWNYTQATQNSLLGYTGPIEPAEYFQCQEHSYFQMLEGGIRVFDLRVALNPGNGTIGFYHSQALLAPDTRLEDVLFGFYYWLDAHPTEAVFLSINYEGGTGTQDTLAFQEQLYDILSGDLATKYWVQVNGTLGTLGEARGKLTLLQRFDYSLLPNTSEYSKRFGIHLDPEDWHDNDPNITLVYNTVNGTEQIAYIEVSKDYYEMDGLPSSAGAAENIQWKYNATIAHLQDAINPDLHPDQLYITFASSEHDTNGETPRIMALGNGSDVPGVNQKILPWLQENKGKRFGIVMLDFFDSVPGVVEAIINA</sequence>
<comment type="caution">
    <text evidence="2">The sequence shown here is derived from an EMBL/GenBank/DDBJ whole genome shotgun (WGS) entry which is preliminary data.</text>
</comment>
<dbReference type="SUPFAM" id="SSF51695">
    <property type="entry name" value="PLC-like phosphodiesterases"/>
    <property type="match status" value="1"/>
</dbReference>
<dbReference type="Proteomes" id="UP001150266">
    <property type="component" value="Unassembled WGS sequence"/>
</dbReference>
<gene>
    <name evidence="2" type="ORF">J3R30DRAFT_3507362</name>
</gene>